<feature type="domain" description="PKS/mFAS DH" evidence="12">
    <location>
        <begin position="1520"/>
        <end position="1792"/>
    </location>
</feature>
<dbReference type="InterPro" id="IPR018201">
    <property type="entry name" value="Ketoacyl_synth_AS"/>
</dbReference>
<keyword evidence="5" id="KW-0597">Phosphoprotein</keyword>
<protein>
    <submittedName>
        <fullName evidence="13">SDR family NAD(P)-dependent oxidoreductase</fullName>
    </submittedName>
</protein>
<feature type="domain" description="Carrier" evidence="10">
    <location>
        <begin position="2292"/>
        <end position="2365"/>
    </location>
</feature>
<feature type="domain" description="PKS/mFAS DH" evidence="12">
    <location>
        <begin position="4726"/>
        <end position="5002"/>
    </location>
</feature>
<reference evidence="13 14" key="1">
    <citation type="submission" date="2020-02" db="EMBL/GenBank/DDBJ databases">
        <authorList>
            <person name="Babadi Z.K."/>
            <person name="Risdian C."/>
            <person name="Ebrahimipour G.H."/>
            <person name="Wink J."/>
        </authorList>
    </citation>
    <scope>NUCLEOTIDE SEQUENCE [LARGE SCALE GENOMIC DNA]</scope>
    <source>
        <strain evidence="13 14">ZKHCc1 1396</strain>
    </source>
</reference>
<dbReference type="InterPro" id="IPR042104">
    <property type="entry name" value="PKS_dehydratase_sf"/>
</dbReference>
<dbReference type="PROSITE" id="PS50075">
    <property type="entry name" value="CARRIER"/>
    <property type="match status" value="4"/>
</dbReference>
<dbReference type="InterPro" id="IPR036291">
    <property type="entry name" value="NAD(P)-bd_dom_sf"/>
</dbReference>
<dbReference type="InterPro" id="IPR032821">
    <property type="entry name" value="PKS_assoc"/>
</dbReference>
<feature type="region of interest" description="C-terminal hotdog fold" evidence="8">
    <location>
        <begin position="138"/>
        <end position="285"/>
    </location>
</feature>
<dbReference type="InterPro" id="IPR020841">
    <property type="entry name" value="PKS_Beta-ketoAc_synthase_dom"/>
</dbReference>
<feature type="region of interest" description="Disordered" evidence="9">
    <location>
        <begin position="290"/>
        <end position="327"/>
    </location>
</feature>
<dbReference type="PROSITE" id="PS52019">
    <property type="entry name" value="PKS_MFAS_DH"/>
    <property type="match status" value="4"/>
</dbReference>
<dbReference type="Pfam" id="PF16197">
    <property type="entry name" value="KAsynt_C_assoc"/>
    <property type="match status" value="1"/>
</dbReference>
<feature type="region of interest" description="C-terminal hotdog fold" evidence="8">
    <location>
        <begin position="4860"/>
        <end position="5002"/>
    </location>
</feature>
<evidence type="ECO:0000256" key="3">
    <source>
        <dbReference type="ARBA" id="ARBA00022450"/>
    </source>
</evidence>
<feature type="active site" description="Proton donor; for dehydratase activity" evidence="8">
    <location>
        <position position="199"/>
    </location>
</feature>
<dbReference type="Pfam" id="PF00550">
    <property type="entry name" value="PP-binding"/>
    <property type="match status" value="4"/>
</dbReference>
<keyword evidence="6" id="KW-0808">Transferase</keyword>
<comment type="caution">
    <text evidence="13">The sequence shown here is derived from an EMBL/GenBank/DDBJ whole genome shotgun (WGS) entry which is preliminary data.</text>
</comment>
<keyword evidence="4" id="KW-0963">Cytoplasm</keyword>
<dbReference type="SUPFAM" id="SSF53901">
    <property type="entry name" value="Thiolase-like"/>
    <property type="match status" value="3"/>
</dbReference>
<evidence type="ECO:0000259" key="11">
    <source>
        <dbReference type="PROSITE" id="PS52004"/>
    </source>
</evidence>
<feature type="domain" description="Carrier" evidence="10">
    <location>
        <begin position="3965"/>
        <end position="4041"/>
    </location>
</feature>
<feature type="compositionally biased region" description="Low complexity" evidence="9">
    <location>
        <begin position="2390"/>
        <end position="2403"/>
    </location>
</feature>
<dbReference type="PROSITE" id="PS52004">
    <property type="entry name" value="KS3_2"/>
    <property type="match status" value="3"/>
</dbReference>
<dbReference type="Pfam" id="PF08659">
    <property type="entry name" value="KR"/>
    <property type="match status" value="4"/>
</dbReference>
<accession>A0ABR9PV97</accession>
<keyword evidence="3" id="KW-0596">Phosphopantetheine</keyword>
<dbReference type="Pfam" id="PF00109">
    <property type="entry name" value="ketoacyl-synt"/>
    <property type="match status" value="3"/>
</dbReference>
<dbReference type="SMART" id="SM01294">
    <property type="entry name" value="PKS_PP_betabranch"/>
    <property type="match status" value="2"/>
</dbReference>
<dbReference type="Pfam" id="PF21089">
    <property type="entry name" value="PKS_DH_N"/>
    <property type="match status" value="4"/>
</dbReference>
<feature type="compositionally biased region" description="Low complexity" evidence="9">
    <location>
        <begin position="298"/>
        <end position="323"/>
    </location>
</feature>
<proteinExistence type="predicted"/>
<dbReference type="PANTHER" id="PTHR43775">
    <property type="entry name" value="FATTY ACID SYNTHASE"/>
    <property type="match status" value="1"/>
</dbReference>
<dbReference type="InterPro" id="IPR014030">
    <property type="entry name" value="Ketoacyl_synth_N"/>
</dbReference>
<feature type="region of interest" description="Disordered" evidence="9">
    <location>
        <begin position="2375"/>
        <end position="2406"/>
    </location>
</feature>
<dbReference type="InterPro" id="IPR006162">
    <property type="entry name" value="Ppantetheine_attach_site"/>
</dbReference>
<evidence type="ECO:0000256" key="6">
    <source>
        <dbReference type="ARBA" id="ARBA00022679"/>
    </source>
</evidence>
<feature type="active site" description="Proton acceptor; for dehydratase activity" evidence="8">
    <location>
        <position position="1549"/>
    </location>
</feature>
<feature type="active site" description="Proton donor; for dehydratase activity" evidence="8">
    <location>
        <position position="4919"/>
    </location>
</feature>
<dbReference type="Gene3D" id="3.40.47.10">
    <property type="match status" value="3"/>
</dbReference>
<feature type="region of interest" description="C-terminal hotdog fold" evidence="8">
    <location>
        <begin position="3241"/>
        <end position="3381"/>
    </location>
</feature>
<evidence type="ECO:0000256" key="4">
    <source>
        <dbReference type="ARBA" id="ARBA00022490"/>
    </source>
</evidence>
<evidence type="ECO:0000256" key="2">
    <source>
        <dbReference type="ARBA" id="ARBA00004792"/>
    </source>
</evidence>
<evidence type="ECO:0000256" key="8">
    <source>
        <dbReference type="PROSITE-ProRule" id="PRU01363"/>
    </source>
</evidence>
<evidence type="ECO:0000256" key="7">
    <source>
        <dbReference type="ARBA" id="ARBA00022737"/>
    </source>
</evidence>
<dbReference type="Gene3D" id="3.30.70.3290">
    <property type="match status" value="1"/>
</dbReference>
<feature type="active site" description="Proton donor; for dehydratase activity" evidence="8">
    <location>
        <position position="3302"/>
    </location>
</feature>
<feature type="region of interest" description="C-terminal hotdog fold" evidence="8">
    <location>
        <begin position="1652"/>
        <end position="1792"/>
    </location>
</feature>
<comment type="pathway">
    <text evidence="2">Antibiotic biosynthesis.</text>
</comment>
<dbReference type="InterPro" id="IPR009081">
    <property type="entry name" value="PP-bd_ACP"/>
</dbReference>
<evidence type="ECO:0000256" key="1">
    <source>
        <dbReference type="ARBA" id="ARBA00004496"/>
    </source>
</evidence>
<feature type="domain" description="PKS/mFAS DH" evidence="12">
    <location>
        <begin position="1"/>
        <end position="285"/>
    </location>
</feature>
<evidence type="ECO:0000259" key="12">
    <source>
        <dbReference type="PROSITE" id="PS52019"/>
    </source>
</evidence>
<feature type="active site" description="Proton donor; for dehydratase activity" evidence="8">
    <location>
        <position position="1709"/>
    </location>
</feature>
<feature type="domain" description="Ketosynthase family 3 (KS3)" evidence="11">
    <location>
        <begin position="4107"/>
        <end position="4533"/>
    </location>
</feature>
<evidence type="ECO:0000313" key="14">
    <source>
        <dbReference type="Proteomes" id="UP001516472"/>
    </source>
</evidence>
<dbReference type="RefSeq" id="WP_193429070.1">
    <property type="nucleotide sequence ID" value="NZ_JAAIYO010000010.1"/>
</dbReference>
<dbReference type="InterPro" id="IPR049551">
    <property type="entry name" value="PKS_DH_C"/>
</dbReference>
<dbReference type="CDD" id="cd00833">
    <property type="entry name" value="PKS"/>
    <property type="match status" value="3"/>
</dbReference>
<feature type="region of interest" description="N-terminal hotdog fold" evidence="8">
    <location>
        <begin position="1"/>
        <end position="124"/>
    </location>
</feature>
<dbReference type="SUPFAM" id="SSF51735">
    <property type="entry name" value="NAD(P)-binding Rossmann-fold domains"/>
    <property type="match status" value="8"/>
</dbReference>
<feature type="active site" description="Proton acceptor; for dehydratase activity" evidence="8">
    <location>
        <position position="23"/>
    </location>
</feature>
<dbReference type="Gene3D" id="1.10.1240.100">
    <property type="match status" value="2"/>
</dbReference>
<dbReference type="InterPro" id="IPR013968">
    <property type="entry name" value="PKS_KR"/>
</dbReference>
<dbReference type="InterPro" id="IPR020807">
    <property type="entry name" value="PKS_DH"/>
</dbReference>
<dbReference type="Proteomes" id="UP001516472">
    <property type="component" value="Unassembled WGS sequence"/>
</dbReference>
<feature type="domain" description="Carrier" evidence="10">
    <location>
        <begin position="2887"/>
        <end position="2961"/>
    </location>
</feature>
<feature type="active site" description="Proton acceptor; for dehydratase activity" evidence="8">
    <location>
        <position position="4755"/>
    </location>
</feature>
<feature type="region of interest" description="N-terminal hotdog fold" evidence="8">
    <location>
        <begin position="3110"/>
        <end position="3227"/>
    </location>
</feature>
<dbReference type="InterPro" id="IPR057326">
    <property type="entry name" value="KR_dom"/>
</dbReference>
<keyword evidence="7" id="KW-0677">Repeat</keyword>
<dbReference type="SMART" id="SM00823">
    <property type="entry name" value="PKS_PP"/>
    <property type="match status" value="4"/>
</dbReference>
<dbReference type="Gene3D" id="3.10.129.110">
    <property type="entry name" value="Polyketide synthase dehydratase"/>
    <property type="match status" value="4"/>
</dbReference>
<dbReference type="InterPro" id="IPR054514">
    <property type="entry name" value="RhiE-like_linker"/>
</dbReference>
<name>A0ABR9PV97_9BACT</name>
<feature type="region of interest" description="N-terminal hotdog fold" evidence="8">
    <location>
        <begin position="4726"/>
        <end position="4843"/>
    </location>
</feature>
<gene>
    <name evidence="13" type="ORF">G4177_27200</name>
</gene>
<evidence type="ECO:0000259" key="10">
    <source>
        <dbReference type="PROSITE" id="PS50075"/>
    </source>
</evidence>
<dbReference type="InterPro" id="IPR049900">
    <property type="entry name" value="PKS_mFAS_DH"/>
</dbReference>
<feature type="region of interest" description="N-terminal hotdog fold" evidence="8">
    <location>
        <begin position="1520"/>
        <end position="1638"/>
    </location>
</feature>
<dbReference type="PANTHER" id="PTHR43775:SF37">
    <property type="entry name" value="SI:DKEY-61P9.11"/>
    <property type="match status" value="1"/>
</dbReference>
<dbReference type="InterPro" id="IPR049490">
    <property type="entry name" value="C883_1060-like_KR_N"/>
</dbReference>
<dbReference type="Pfam" id="PF22336">
    <property type="entry name" value="RhiE-like_linker"/>
    <property type="match status" value="3"/>
</dbReference>
<feature type="active site" description="Proton acceptor; for dehydratase activity" evidence="8">
    <location>
        <position position="3143"/>
    </location>
</feature>
<dbReference type="Pfam" id="PF21394">
    <property type="entry name" value="Beta-ketacyl_N"/>
    <property type="match status" value="2"/>
</dbReference>
<dbReference type="SMART" id="SM00822">
    <property type="entry name" value="PKS_KR"/>
    <property type="match status" value="4"/>
</dbReference>
<dbReference type="SMART" id="SM00825">
    <property type="entry name" value="PKS_KS"/>
    <property type="match status" value="3"/>
</dbReference>
<sequence>MSDIQAFEVTTVIRNDDYVVRDHRVHGARIMPGVTFLDMVYRGLARFWEPWRVELKNILFRHPIVTSEEFDRRVKFSFVPNHSASSKVVLNVTATSLKEKAGVAITSVWEEHFWGEVVLHDTPLQGSLDLERLKAGAVQVTDLDEAYAIARGLDIQHREFMKGAGRIWRGADSVLAEVGLGDVARPYEQRFLLHPTYLDTSTLIPVLFHAGKAATRQPYIPLFIESFRMAGPLVGPVYVHAVDPGDKAFSDDLVHGDHDLYDARGRLLARFVKLTGKRIRNEDLITRLSGSDTREPVPARAQRPVAAPAVATSSGGASGAPSSQEERLARVEAELAELVGATVQVPGDELPRDRGFYELGLDSTHLLGLVRKLEERVGASLYPTLLFEHNDLSKLAKYLLAEHPAAFQERAGTKPSVAVSAPVASAPRGPAETVYCRPEWFPAPAEASSPLTGWTLLLASEPEARDALASALGEASSRLVWLRPAEAFAHEGAERFAVRPGSHEDGARVLAALAEAGRAVSRVVLMAPRGGVATETGGLFLLQGVVRALLERGGTEPVSLLAVHEDVAEHAAFVALGGYLRSLRVEVPRMTGRTVALVPGTAWADVGARVAVELRTPGSDAVRHGAGTRFVQALQELKPGAGAGLPVRARGVYLITGGAGGLGLIVARQLARRGAGVVVLVGRSELDATRRERLQALDGCGATVMYQRADTSSEAAVQALCARVRERFGALHGVVHGAGETRDALVRQKSVEDMRSVLAPKVHGTRLLDAATRDDDLDFFLLLSSLSALTGNVGQSDYAHANAFMDAFAHERERQRGLGLRRGRTVSINWPLWREGGMQVEAGAEQAMWRHFGAIPLETAAGLEAMDAAFRLDGAQLAVLSGDAARLRESFHVRSLAAPASVAAPATASGAALEQDEPIAIVGVSGQYPQAEDLTEFWANLKAGRDCVTEVPRERWDVDALFDADPARSVEGRSYSRWGGFLRHADRFDPLFFSLSPREAGYMDPQERLFLQTAWSAVEDAGYKASELNRSRVGVFVGVMWGQYQLLGVDGQDPVLPLSSSFSSVANRVSFSLNLKGPSLAVDTMCSSSLTALHLACESLRRGECELALAGGVNVQPHSSKYVLLSQARMLSADGRCRAFGEGGTGYVPAEGVGCVVLKPLRRAVADGDVIHGVILASALNHGGRTGGFSVPDPIAQAEAVREALTRAHVAPEEVSYIEAHGTGTSLGDPIEIAGLVKAFGGGNRRGEPCAIGSVKSNIGHAESAAGVAALTKVLLQLRHGELVASLHADTLNPSIDFQGAGFQVTRKNAPWPRRTELRDGVTVELPRVAGLSSFGAGGSNAHVVVREYLPVKQPARAQDVAPQLVVLSARDEERLREYAQRLLAALSAPGAAWRLDDVAHTLQVGRDEQAERLAVVARTSSELVAALDAFCRGTLAEGVHRGTRRRAGGAGALAETASLDAVARHWVAGGAVDWTRLGRSTAARRISLPTYPFLKERFWPPEPRARESVQGAVEVRRAPSLFERQTSSGGMHRFERRFTSHEPLLADHRFQGQALLPGAAMLELAVGAASLMTGGAVARVQTLSWLRPVVVGTEPAVVAVEVRHAPEGVTFELRAGTEDDMGQTVARGSLSSGAVSPVSKVDVAALQRRCTRRLEREEVYARFARVGFEYGPSLRLIDSIQVGEGVALTRVRRDGTGGASWMDTALMDAALQTVVALGPDEGEASRFLPASLSGVELHRPMTAELYVWTRALETGSDDAREFALDLLDGEGTLLARVASLRIQRVAAAARPAPTPSELLFQVPRWVSAPHGASGAVSVGTVLVHGGSEARGLEAALLQAGAKRVVSVRPDAGFSERDDGSFTVARSAADYQRLLQALRSRGDFPSGVLVVADATPVGVGAEGVRAAMARGPGECFLLAQALLSERLEQPVRMLYVHRPEVAGPRALDVAVGGMARSLVKENPSLRMGVVAVSELEGAALAERLCAELVKGTESELRLHGPSTREVRAWTAWTPSTTNGAVRLRERGTYLLTGGLGGLGRVVAGHLAEKCHARLVLAGRSPADARIEQELSRLRAKGAEVLYVSADLGRDEDVARLVREAHTRFGAIHGVFQVAGVLRDGLAVRKTAADWDAVLGSKVYGTVALDEALAAEPLDFFVAFSSLAGVFGNAGQADYAFANAFLAEHLRLRERRRAAGQRTGASVCVDWPWWEEGSMALDARALAGMEERMGLRPLSTADGLRALEACLAAEQSQVAVAWGVPDTLRAAFGSLGAAQDVRPVETAASEVDEAVVARVAQELKRVLARQNRLRPEQIDLDESFSAYGVDSVAVMNMTAELERAFGELPKTLFFEHPTLRELSRFLTVSRTPAARRFAGLGAEPTRTAPPPPPVRAVVPASPKSPAPRQTTTDDRIAIVGVSGRYPQAPDLEAFWSNLVSGRDCITEVPPERWDVEAFFDANKDRVGTTYTRWGGFLEGIDRFDPLFFRIAPRDAEFMDPQERLFLETVWEAMEDGGYAKRTLEKRPVGVFAGVMWGQYQLLQARVGDGVVSPGSIFASVANRVSYAMDFRGPSLAVDTMCSSSLTALHLACESLRRGECEVAFAGGVNLSLHPSKYTLLSFQKFAASDGRCRAFGEGGDGYVPGEGVGVVMLKPLAKAVEDGDRIHAVIRASALNHGGKTNGFSVPNPNAQGELIARTLAAAGVRPDEVSYVEAHGTGTALGDPIELAGLSRAFGVAKASQSTCAIGSVKSNIGHLEAAAGIAALTKVVLQMRHRKLVPSLHAETLNPHLRFEGTPFVVQRELADWTVAGDRPRVAAISAFGAGGSNAHVVVEEWPRDERGVEATGPQAFLLSARNEERLTAYAARMAAFLRGTAPVPGAAPSASAPKRHAALVGELKDLLARELGLAAESLDATEPMRDYGMDEVLFARLLERVTERWAVEVSPTLLAESPSLETLATVLARELPAPVEVLPEARPAVARGPALSLRELAYTSQVGRDAFEERLAIIASSVEELAQRLEAIALGEGEGEGVFRGNSTQGGKDLSLLWNGEEGSAFVRSARSNGRVEKLARLWTLGADVDWAVLHELDRPQRAHLPAYPFARERYWIDEVPSSGPGTSSPARLALAPGEALTLEQTLSPGAWLVDDHRVGGTRIVPAAALVELARASARRLGLLGASDLRDVAFLKPLVVEAATRTFVRLTPDGTSVGFVIHSERGEVLTRGQLVPSVGGAPERVAVERLRQRLPRTLEAAAFYAGMARDGLAYGPTFQVVSEVFTDGREALVRLRAPDALRAATPRSLQEAVLLDGGLQAIGGLLASAPASATRGLPFAFTEVRIARALPAEAFAHVVMNATGGYDVTLTEDSGEVCWSLRGVLLKGPQAQAPAALDVANASPAARGTDAALAPKAATTARQALTTSTPEDSAFLAPAWVATPLANTGAAVRAPGSRSVLVVAPEACSGMDVALAGQHGEDGVYRLVLSTRTRQVGARAWEVIGSDVASLTQGLTGLGVSRLDDVYFLGGWAEAEMAPTDLDALERGQEQGVLGLFQLVKALRGRDLLSPSLRLKVVTNDTWAHGGRPSLNAQAASLFGLASAVAKEYGARTAVVDASLQDVRQPEGGLPGRWVTAFFAFLLSLLLRRPAASPGATQVARRIVDEPVSDDPRWILLRGKERLRQELRPEPLAVASTAPFREKGVYVIVGGTSGIGFELARHLARGFHAKLVLVGRREEDARVREGLDTLQRDGGEAMYVRADVTRPEAVSAVFREAIARWRGVNGVVHSAMELNDRVLEKMDEDTFRRTLAAKVRGSAVLWKVAREQSADFVVFFSSASSFSAIPGQSNYAAGNAFQDAFVRGLRASGYGSLQVINWGFWGSVGAAASEENRERFASMGIRSIQPEEGMEVLRRLIASGVPQAVYVKTGPGPVLPVAEEPAVVASPSPAPEVLPVAALPVAAPVVKTSPAVAPPTGDALAETVRDEVVQVLSRVLRVPQKRVRGQETFDAYGMDSLATVEITRALEASFGKLPATLMFTQNSVQRLTEYLLQHHRPGAEQLHAKRHGGAASGSDTTPVLAAAPTEAVSFPVALPPSDLTLTPPSAAIARAPRSAPPVVNAKEIAIVGMSGRYPEGQEPGGFAALLREGRSSVTEIPAERWDWRDYYVENPTRPGDVYSKWGSFLPDAYCFDPAFFRLTPLEAEFLDPQERLFTEAAWSAVEDAGYTPSSLGEADRKVGVFVGVMNNHYEHLAGESWGRGQVTNAGSRYWSIANRVSFLCDFQGPSMAVDTACSSSLVALHLACESLRRGECRAALVGGVNLILHPKHFVAYSAMNMLSVDGRCKSFGDGANGIVLGEGVGALVLKPLDAALRDGDNVYAVIRGTATNAGGRTSGYTVPNPRAQAEVVGQALDDAGIDPRTLGYVEAHGTGTDLGDPIEVAGLTQAFSRFTNDRAFCALGSVKSNVGHLESAAGVAGLTKILLQLKEKKLFPSLHADTLSRKIDFEQTPFYLQRELRDWPRPEGHPRRAALSSFGAGGANAHVVLEELVERPVATGNARPGPQVVVLSAKSPERLRARAEQLLAHLTQLPEHEQPSLADLAFTLQVGREAMDHRWALVSDSLEDLTRRLGAWLDGAAVDGLHTGQRDEDADGPADEVVEQALSRQDGEALAALFASGATLDWTRLHVRGSRRRVSLPTYPFARERHAFPGLPLGPARLPDAQAPSRPSAPEVSVVAARPHPLLESNASTLREHKYVTVFTGAEQVLTDHVVGGHRLLPAAAMLEMACVAASLASEEPVLGVTDLRWRRALRVGDAPVTVETHLEGRDGALVCTLRAPAEEGGQVFAEGTVITAEHDAPQPPEPLSLDETRARMTHTVTADAWYAGFAAGGFSYGPAFRAVKEVHVGEREALARLELPPTEDASAFFLPPGLVDGAFQVVAALTARRPDAAYLPYAVGEAHLHGPLPSICWVHVVARSPEDDGAVLKFDVELVTEQGEARVSFLDFTLVRLRAPAAPTLAPVAPRVPPAASRVAPAALTVVPAEPPPAVPASVVEYLQPEWVEEAAVHGEGPDDALDMLLLFDVDDAVRERIQHLTDGAVRTALVLPGDAFRQEDGLRFHVRPHAAEDYERLLDALCQEGFVPDRVLHLWSRRTDTVPGAQASDVLDHGTRSVFTLSQLLLREDLPRQVRLVYAYMSGTEQAAVHATASGLGKSLWWEDPDFVYKTVQFGNAVELESYDFLESLILELTVREPEGRDVRFVNGRRLVMRWGRFEPGAMGAGHRVLRERGTYLVLGGLGRLGWLCAEHLARTVQARLVLTGRQAATPEREARMESLRQLGAEVLYVPVDLGVASEVTALVEAIHARFGTLHGVFHSAGENRDGLLGTKSLAELDAVLGPKVDGSLLLDAALKDEPLDFWMAFSSLSAMRGNAGQTDYAAASSFLDAFCVGREALRARGERSGRTVSIAWPLWRDGGMHVDAASLEWMRERFGLVPLSTAAGLKALEDGLMPGGPAHFAVLERVRDARDPASARVG</sequence>
<feature type="domain" description="Ketosynthase family 3 (KS3)" evidence="11">
    <location>
        <begin position="916"/>
        <end position="1348"/>
    </location>
</feature>
<feature type="domain" description="PKS/mFAS DH" evidence="12">
    <location>
        <begin position="3110"/>
        <end position="3381"/>
    </location>
</feature>
<dbReference type="SUPFAM" id="SSF47336">
    <property type="entry name" value="ACP-like"/>
    <property type="match status" value="4"/>
</dbReference>
<dbReference type="InterPro" id="IPR036736">
    <property type="entry name" value="ACP-like_sf"/>
</dbReference>
<organism evidence="13 14">
    <name type="scientific">Corallococcus soli</name>
    <dbReference type="NCBI Taxonomy" id="2710757"/>
    <lineage>
        <taxon>Bacteria</taxon>
        <taxon>Pseudomonadati</taxon>
        <taxon>Myxococcota</taxon>
        <taxon>Myxococcia</taxon>
        <taxon>Myxococcales</taxon>
        <taxon>Cystobacterineae</taxon>
        <taxon>Myxococcaceae</taxon>
        <taxon>Corallococcus</taxon>
    </lineage>
</organism>
<dbReference type="Pfam" id="PF02801">
    <property type="entry name" value="Ketoacyl-synt_C"/>
    <property type="match status" value="3"/>
</dbReference>
<dbReference type="PROSITE" id="PS00606">
    <property type="entry name" value="KS3_1"/>
    <property type="match status" value="1"/>
</dbReference>
<dbReference type="InterPro" id="IPR020806">
    <property type="entry name" value="PKS_PP-bd"/>
</dbReference>
<evidence type="ECO:0000256" key="9">
    <source>
        <dbReference type="SAM" id="MobiDB-lite"/>
    </source>
</evidence>
<evidence type="ECO:0000313" key="13">
    <source>
        <dbReference type="EMBL" id="MBE4751861.1"/>
    </source>
</evidence>
<dbReference type="InterPro" id="IPR050091">
    <property type="entry name" value="PKS_NRPS_Biosynth_Enz"/>
</dbReference>
<dbReference type="SMART" id="SM00826">
    <property type="entry name" value="PKS_DH"/>
    <property type="match status" value="3"/>
</dbReference>
<feature type="domain" description="Ketosynthase family 3 (KS3)" evidence="11">
    <location>
        <begin position="2408"/>
        <end position="2830"/>
    </location>
</feature>
<keyword evidence="14" id="KW-1185">Reference proteome</keyword>
<dbReference type="CDD" id="cd08953">
    <property type="entry name" value="KR_2_SDR_x"/>
    <property type="match status" value="4"/>
</dbReference>
<comment type="subcellular location">
    <subcellularLocation>
        <location evidence="1">Cytoplasm</location>
    </subcellularLocation>
</comment>
<dbReference type="Pfam" id="PF14765">
    <property type="entry name" value="PS-DH"/>
    <property type="match status" value="4"/>
</dbReference>
<evidence type="ECO:0000256" key="5">
    <source>
        <dbReference type="ARBA" id="ARBA00022553"/>
    </source>
</evidence>
<dbReference type="InterPro" id="IPR014031">
    <property type="entry name" value="Ketoacyl_synth_C"/>
</dbReference>
<dbReference type="EMBL" id="JAAIYO010000010">
    <property type="protein sequence ID" value="MBE4751861.1"/>
    <property type="molecule type" value="Genomic_DNA"/>
</dbReference>
<dbReference type="Gene3D" id="1.10.1200.10">
    <property type="entry name" value="ACP-like"/>
    <property type="match status" value="4"/>
</dbReference>
<dbReference type="Gene3D" id="3.40.50.720">
    <property type="entry name" value="NAD(P)-binding Rossmann-like Domain"/>
    <property type="match status" value="4"/>
</dbReference>
<dbReference type="PROSITE" id="PS00012">
    <property type="entry name" value="PHOSPHOPANTETHEINE"/>
    <property type="match status" value="3"/>
</dbReference>
<dbReference type="InterPro" id="IPR049552">
    <property type="entry name" value="PKS_DH_N"/>
</dbReference>
<feature type="domain" description="Carrier" evidence="10">
    <location>
        <begin position="322"/>
        <end position="403"/>
    </location>
</feature>
<dbReference type="InterPro" id="IPR016039">
    <property type="entry name" value="Thiolase-like"/>
</dbReference>